<keyword evidence="2" id="KW-1185">Reference proteome</keyword>
<dbReference type="PANTHER" id="PTHR36452:SF1">
    <property type="entry name" value="DUF2461 DOMAIN-CONTAINING PROTEIN"/>
    <property type="match status" value="1"/>
</dbReference>
<dbReference type="EMBL" id="BLIV01000008">
    <property type="protein sequence ID" value="GFE51840.1"/>
    <property type="molecule type" value="Genomic_DNA"/>
</dbReference>
<name>A0A640VWU0_9RHOB</name>
<dbReference type="Pfam" id="PF09365">
    <property type="entry name" value="DUF2461"/>
    <property type="match status" value="1"/>
</dbReference>
<dbReference type="PIRSF" id="PIRSF028451">
    <property type="entry name" value="UCP028451"/>
    <property type="match status" value="1"/>
</dbReference>
<accession>A0A640VWU0</accession>
<protein>
    <submittedName>
        <fullName evidence="1">TIGR02453 family protein</fullName>
    </submittedName>
</protein>
<dbReference type="OrthoDB" id="9794241at2"/>
<dbReference type="PANTHER" id="PTHR36452">
    <property type="entry name" value="CHROMOSOME 12, WHOLE GENOME SHOTGUN SEQUENCE"/>
    <property type="match status" value="1"/>
</dbReference>
<dbReference type="NCBIfam" id="TIGR02453">
    <property type="entry name" value="TIGR02453 family protein"/>
    <property type="match status" value="1"/>
</dbReference>
<dbReference type="RefSeq" id="WP_159979995.1">
    <property type="nucleotide sequence ID" value="NZ_BLIV01000008.1"/>
</dbReference>
<dbReference type="AlphaFoldDB" id="A0A640VWU0"/>
<dbReference type="Proteomes" id="UP000436522">
    <property type="component" value="Unassembled WGS sequence"/>
</dbReference>
<dbReference type="InterPro" id="IPR015996">
    <property type="entry name" value="UCP028451"/>
</dbReference>
<sequence length="216" mass="24063">MASFDSFPPEALSFLSDLKANNTKNWFAANKATYEDHVKEPGKQFADAMALALGELTGCDHSSKIFRIHRDVRFSKDKTPYNAHLHIAFTPQGQLGQPPMWFFGLSPDKLSLGCGVFQYDKDALVEFRSAMAGPKGAELIQLTTELRAAGIRIGGPDLKRVPTGYDKDHPHAAALRRKGFAAWIDMPDPSFAIERDLVKRTTKLLEQLMPVFRLLS</sequence>
<dbReference type="InterPro" id="IPR012808">
    <property type="entry name" value="CHP02453"/>
</dbReference>
<evidence type="ECO:0000313" key="2">
    <source>
        <dbReference type="Proteomes" id="UP000436522"/>
    </source>
</evidence>
<reference evidence="1 2" key="1">
    <citation type="submission" date="2019-12" db="EMBL/GenBank/DDBJ databases">
        <title>Roseobacter cerasinus sp. nov., isolated from seawater around aquaculture.</title>
        <authorList>
            <person name="Muramatsu S."/>
            <person name="Takabe Y."/>
            <person name="Mori K."/>
            <person name="Takaichi S."/>
            <person name="Hanada S."/>
        </authorList>
    </citation>
    <scope>NUCLEOTIDE SEQUENCE [LARGE SCALE GENOMIC DNA]</scope>
    <source>
        <strain evidence="1 2">AI77</strain>
    </source>
</reference>
<comment type="caution">
    <text evidence="1">The sequence shown here is derived from an EMBL/GenBank/DDBJ whole genome shotgun (WGS) entry which is preliminary data.</text>
</comment>
<gene>
    <name evidence="1" type="ORF">So717_35930</name>
</gene>
<evidence type="ECO:0000313" key="1">
    <source>
        <dbReference type="EMBL" id="GFE51840.1"/>
    </source>
</evidence>
<proteinExistence type="predicted"/>
<organism evidence="1 2">
    <name type="scientific">Roseobacter cerasinus</name>
    <dbReference type="NCBI Taxonomy" id="2602289"/>
    <lineage>
        <taxon>Bacteria</taxon>
        <taxon>Pseudomonadati</taxon>
        <taxon>Pseudomonadota</taxon>
        <taxon>Alphaproteobacteria</taxon>
        <taxon>Rhodobacterales</taxon>
        <taxon>Roseobacteraceae</taxon>
        <taxon>Roseobacter</taxon>
    </lineage>
</organism>